<evidence type="ECO:0000259" key="9">
    <source>
        <dbReference type="Pfam" id="PF07557"/>
    </source>
</evidence>
<evidence type="ECO:0000256" key="3">
    <source>
        <dbReference type="ARBA" id="ARBA00022454"/>
    </source>
</evidence>
<evidence type="ECO:0000313" key="10">
    <source>
        <dbReference type="EMBL" id="KAK1788845.1"/>
    </source>
</evidence>
<dbReference type="GO" id="GO:0045132">
    <property type="term" value="P:meiotic chromosome segregation"/>
    <property type="evidence" value="ECO:0007669"/>
    <property type="project" value="InterPro"/>
</dbReference>
<dbReference type="Pfam" id="PF07557">
    <property type="entry name" value="Shugoshin_C"/>
    <property type="match status" value="1"/>
</dbReference>
<keyword evidence="11" id="KW-1185">Reference proteome</keyword>
<comment type="subcellular location">
    <subcellularLocation>
        <location evidence="1">Chromosome</location>
        <location evidence="1">Centromere</location>
    </subcellularLocation>
</comment>
<keyword evidence="5" id="KW-0159">Chromosome partition</keyword>
<dbReference type="PANTHER" id="PTHR21577">
    <property type="entry name" value="SHUGOSHIN"/>
    <property type="match status" value="1"/>
</dbReference>
<evidence type="ECO:0000313" key="11">
    <source>
        <dbReference type="Proteomes" id="UP001239994"/>
    </source>
</evidence>
<dbReference type="GO" id="GO:0051301">
    <property type="term" value="P:cell division"/>
    <property type="evidence" value="ECO:0007669"/>
    <property type="project" value="UniProtKB-KW"/>
</dbReference>
<comment type="caution">
    <text evidence="10">The sequence shown here is derived from an EMBL/GenBank/DDBJ whole genome shotgun (WGS) entry which is preliminary data.</text>
</comment>
<evidence type="ECO:0000256" key="2">
    <source>
        <dbReference type="ARBA" id="ARBA00010845"/>
    </source>
</evidence>
<keyword evidence="6" id="KW-0175">Coiled coil</keyword>
<comment type="similarity">
    <text evidence="2">Belongs to the shugoshin family.</text>
</comment>
<evidence type="ECO:0000256" key="1">
    <source>
        <dbReference type="ARBA" id="ARBA00004584"/>
    </source>
</evidence>
<organism evidence="10 11">
    <name type="scientific">Electrophorus voltai</name>
    <dbReference type="NCBI Taxonomy" id="2609070"/>
    <lineage>
        <taxon>Eukaryota</taxon>
        <taxon>Metazoa</taxon>
        <taxon>Chordata</taxon>
        <taxon>Craniata</taxon>
        <taxon>Vertebrata</taxon>
        <taxon>Euteleostomi</taxon>
        <taxon>Actinopterygii</taxon>
        <taxon>Neopterygii</taxon>
        <taxon>Teleostei</taxon>
        <taxon>Ostariophysi</taxon>
        <taxon>Gymnotiformes</taxon>
        <taxon>Gymnotoidei</taxon>
        <taxon>Gymnotidae</taxon>
        <taxon>Electrophorus</taxon>
    </lineage>
</organism>
<evidence type="ECO:0000256" key="4">
    <source>
        <dbReference type="ARBA" id="ARBA00022618"/>
    </source>
</evidence>
<accession>A0AAD8YXL6</accession>
<dbReference type="InterPro" id="IPR038889">
    <property type="entry name" value="Shugoshin1/2"/>
</dbReference>
<dbReference type="AlphaFoldDB" id="A0AAD8YXL6"/>
<keyword evidence="3" id="KW-0158">Chromosome</keyword>
<proteinExistence type="inferred from homology"/>
<gene>
    <name evidence="10" type="ORF">P4O66_014843</name>
</gene>
<dbReference type="InterPro" id="IPR011515">
    <property type="entry name" value="Shugoshin_C"/>
</dbReference>
<reference evidence="10" key="1">
    <citation type="submission" date="2023-03" db="EMBL/GenBank/DDBJ databases">
        <title>Electrophorus voltai genome.</title>
        <authorList>
            <person name="Bian C."/>
        </authorList>
    </citation>
    <scope>NUCLEOTIDE SEQUENCE</scope>
    <source>
        <strain evidence="10">CB-2022</strain>
        <tissue evidence="10">Muscle</tissue>
    </source>
</reference>
<evidence type="ECO:0000256" key="7">
    <source>
        <dbReference type="ARBA" id="ARBA00023306"/>
    </source>
</evidence>
<keyword evidence="7" id="KW-0131">Cell cycle</keyword>
<dbReference type="Proteomes" id="UP001239994">
    <property type="component" value="Unassembled WGS sequence"/>
</dbReference>
<dbReference type="Gene3D" id="1.20.5.730">
    <property type="entry name" value="Single helix bin"/>
    <property type="match status" value="1"/>
</dbReference>
<dbReference type="PANTHER" id="PTHR21577:SF3">
    <property type="entry name" value="SHUGOSHIN 1-RELATED"/>
    <property type="match status" value="1"/>
</dbReference>
<evidence type="ECO:0000256" key="8">
    <source>
        <dbReference type="ARBA" id="ARBA00023328"/>
    </source>
</evidence>
<evidence type="ECO:0000256" key="5">
    <source>
        <dbReference type="ARBA" id="ARBA00022829"/>
    </source>
</evidence>
<protein>
    <recommendedName>
        <fullName evidence="9">Shugoshin C-terminal domain-containing protein</fullName>
    </recommendedName>
</protein>
<dbReference type="GO" id="GO:0051177">
    <property type="term" value="P:meiotic sister chromatid cohesion"/>
    <property type="evidence" value="ECO:0007669"/>
    <property type="project" value="TreeGrafter"/>
</dbReference>
<feature type="domain" description="Shugoshin C-terminal" evidence="9">
    <location>
        <begin position="200"/>
        <end position="222"/>
    </location>
</feature>
<evidence type="ECO:0000256" key="6">
    <source>
        <dbReference type="ARBA" id="ARBA00023054"/>
    </source>
</evidence>
<dbReference type="EMBL" id="JAROKS010000022">
    <property type="protein sequence ID" value="KAK1788845.1"/>
    <property type="molecule type" value="Genomic_DNA"/>
</dbReference>
<keyword evidence="4" id="KW-0132">Cell division</keyword>
<dbReference type="GO" id="GO:0000776">
    <property type="term" value="C:kinetochore"/>
    <property type="evidence" value="ECO:0007669"/>
    <property type="project" value="TreeGrafter"/>
</dbReference>
<keyword evidence="8" id="KW-0137">Centromere</keyword>
<dbReference type="GO" id="GO:0005634">
    <property type="term" value="C:nucleus"/>
    <property type="evidence" value="ECO:0007669"/>
    <property type="project" value="InterPro"/>
</dbReference>
<name>A0AAD8YXL6_9TELE</name>
<sequence length="250" mass="28053">MTLAFMMEKKQSSIKQTAAKIKTKIHTTGLCFSCLLDTSSFFKISLKTNNKALALALAAQKQRTRQLEMETVHLQKVVQSLSFDLATQRYKNKQMFAILKEFYSTSLDCMAQAVDLISEEEVPGSLESVITEDACQPQGFVSKLLPGIKNPTIQSKHVQNVLLPDISATLVNDHVPHFSAKNGRAVKRLTNTDLSTNALGRTRRKAAVVSYKEPPLNCKMRRGDKFSDNTFLRSPVFKDGKKKRIKKNKD</sequence>